<evidence type="ECO:0000256" key="2">
    <source>
        <dbReference type="ARBA" id="ARBA00022723"/>
    </source>
</evidence>
<dbReference type="Gene3D" id="4.10.240.10">
    <property type="entry name" value="Zn(2)-C6 fungal-type DNA-binding domain"/>
    <property type="match status" value="1"/>
</dbReference>
<dbReference type="InterPro" id="IPR001138">
    <property type="entry name" value="Zn2Cys6_DnaBD"/>
</dbReference>
<evidence type="ECO:0000256" key="4">
    <source>
        <dbReference type="ARBA" id="ARBA00023163"/>
    </source>
</evidence>
<dbReference type="InParanoid" id="A0A067NCV4"/>
<dbReference type="Pfam" id="PF00172">
    <property type="entry name" value="Zn_clus"/>
    <property type="match status" value="1"/>
</dbReference>
<evidence type="ECO:0000259" key="6">
    <source>
        <dbReference type="PROSITE" id="PS50048"/>
    </source>
</evidence>
<proteinExistence type="predicted"/>
<dbReference type="GO" id="GO:0005634">
    <property type="term" value="C:nucleus"/>
    <property type="evidence" value="ECO:0007669"/>
    <property type="project" value="UniProtKB-SubCell"/>
</dbReference>
<dbReference type="GO" id="GO:0008270">
    <property type="term" value="F:zinc ion binding"/>
    <property type="evidence" value="ECO:0007669"/>
    <property type="project" value="InterPro"/>
</dbReference>
<dbReference type="InterPro" id="IPR007219">
    <property type="entry name" value="XnlR_reg_dom"/>
</dbReference>
<evidence type="ECO:0000313" key="7">
    <source>
        <dbReference type="EMBL" id="KDQ21631.1"/>
    </source>
</evidence>
<name>A0A067NCV4_BOTB1</name>
<reference evidence="8" key="1">
    <citation type="journal article" date="2014" name="Proc. Natl. Acad. Sci. U.S.A.">
        <title>Extensive sampling of basidiomycete genomes demonstrates inadequacy of the white-rot/brown-rot paradigm for wood decay fungi.</title>
        <authorList>
            <person name="Riley R."/>
            <person name="Salamov A.A."/>
            <person name="Brown D.W."/>
            <person name="Nagy L.G."/>
            <person name="Floudas D."/>
            <person name="Held B.W."/>
            <person name="Levasseur A."/>
            <person name="Lombard V."/>
            <person name="Morin E."/>
            <person name="Otillar R."/>
            <person name="Lindquist E.A."/>
            <person name="Sun H."/>
            <person name="LaButti K.M."/>
            <person name="Schmutz J."/>
            <person name="Jabbour D."/>
            <person name="Luo H."/>
            <person name="Baker S.E."/>
            <person name="Pisabarro A.G."/>
            <person name="Walton J.D."/>
            <person name="Blanchette R.A."/>
            <person name="Henrissat B."/>
            <person name="Martin F."/>
            <person name="Cullen D."/>
            <person name="Hibbett D.S."/>
            <person name="Grigoriev I.V."/>
        </authorList>
    </citation>
    <scope>NUCLEOTIDE SEQUENCE [LARGE SCALE GENOMIC DNA]</scope>
    <source>
        <strain evidence="8">FD-172 SS1</strain>
    </source>
</reference>
<dbReference type="SMART" id="SM00066">
    <property type="entry name" value="GAL4"/>
    <property type="match status" value="1"/>
</dbReference>
<comment type="subcellular location">
    <subcellularLocation>
        <location evidence="1">Nucleus</location>
    </subcellularLocation>
</comment>
<evidence type="ECO:0000256" key="5">
    <source>
        <dbReference type="ARBA" id="ARBA00023242"/>
    </source>
</evidence>
<dbReference type="GO" id="GO:0000981">
    <property type="term" value="F:DNA-binding transcription factor activity, RNA polymerase II-specific"/>
    <property type="evidence" value="ECO:0007669"/>
    <property type="project" value="InterPro"/>
</dbReference>
<dbReference type="STRING" id="930990.A0A067NCV4"/>
<dbReference type="PANTHER" id="PTHR47338">
    <property type="entry name" value="ZN(II)2CYS6 TRANSCRIPTION FACTOR (EUROFUNG)-RELATED"/>
    <property type="match status" value="1"/>
</dbReference>
<keyword evidence="4" id="KW-0804">Transcription</keyword>
<keyword evidence="3" id="KW-0805">Transcription regulation</keyword>
<dbReference type="InterPro" id="IPR050815">
    <property type="entry name" value="TF_fung"/>
</dbReference>
<keyword evidence="2" id="KW-0479">Metal-binding</keyword>
<evidence type="ECO:0000313" key="8">
    <source>
        <dbReference type="Proteomes" id="UP000027195"/>
    </source>
</evidence>
<dbReference type="PANTHER" id="PTHR47338:SF29">
    <property type="entry name" value="ZN(2)-C6 FUNGAL-TYPE DOMAIN-CONTAINING PROTEIN"/>
    <property type="match status" value="1"/>
</dbReference>
<dbReference type="GO" id="GO:0003677">
    <property type="term" value="F:DNA binding"/>
    <property type="evidence" value="ECO:0007669"/>
    <property type="project" value="InterPro"/>
</dbReference>
<dbReference type="Proteomes" id="UP000027195">
    <property type="component" value="Unassembled WGS sequence"/>
</dbReference>
<organism evidence="7 8">
    <name type="scientific">Botryobasidium botryosum (strain FD-172 SS1)</name>
    <dbReference type="NCBI Taxonomy" id="930990"/>
    <lineage>
        <taxon>Eukaryota</taxon>
        <taxon>Fungi</taxon>
        <taxon>Dikarya</taxon>
        <taxon>Basidiomycota</taxon>
        <taxon>Agaricomycotina</taxon>
        <taxon>Agaricomycetes</taxon>
        <taxon>Cantharellales</taxon>
        <taxon>Botryobasidiaceae</taxon>
        <taxon>Botryobasidium</taxon>
    </lineage>
</organism>
<dbReference type="OrthoDB" id="2123952at2759"/>
<dbReference type="SUPFAM" id="SSF57701">
    <property type="entry name" value="Zn2/Cys6 DNA-binding domain"/>
    <property type="match status" value="1"/>
</dbReference>
<dbReference type="CDD" id="cd00067">
    <property type="entry name" value="GAL4"/>
    <property type="match status" value="1"/>
</dbReference>
<keyword evidence="8" id="KW-1185">Reference proteome</keyword>
<evidence type="ECO:0000256" key="1">
    <source>
        <dbReference type="ARBA" id="ARBA00004123"/>
    </source>
</evidence>
<sequence length="327" mass="36154">MTRARRGNACTTCRKRKLKCDSKRPICDRCIASGTPEECHYAITPAKSTVKWLQKRVGDLEAQLERVSKPRSSGDAIVLGAIKASNAPPPVNRPLDSSRLPRMAAVAIPSARASSVLGDPLGSWWSRDEMPHVNIRDQLIRIFATNRWKVGYEFNVASFEAALNSDPTSIHPALLNAIFLNASLFSSDSLQRLQPIFLGRTRRALAQSLAAADNLFDFMRGSALLGIYFTLTGRARVGHHHAAVTLQFALACGLHEITSLDLSRWPSGLLQPPTNLAELGERLNLFWMLFINDRLGCLLSGSPVLMPDRVYLPQIISATQNYSRLPR</sequence>
<gene>
    <name evidence="7" type="ORF">BOTBODRAFT_208982</name>
</gene>
<dbReference type="EMBL" id="KL198016">
    <property type="protein sequence ID" value="KDQ21631.1"/>
    <property type="molecule type" value="Genomic_DNA"/>
</dbReference>
<dbReference type="Pfam" id="PF04082">
    <property type="entry name" value="Fungal_trans"/>
    <property type="match status" value="1"/>
</dbReference>
<protein>
    <recommendedName>
        <fullName evidence="6">Zn(2)-C6 fungal-type domain-containing protein</fullName>
    </recommendedName>
</protein>
<dbReference type="PROSITE" id="PS00463">
    <property type="entry name" value="ZN2_CY6_FUNGAL_1"/>
    <property type="match status" value="1"/>
</dbReference>
<dbReference type="HOGENOM" id="CLU_022337_2_1_1"/>
<dbReference type="PROSITE" id="PS50048">
    <property type="entry name" value="ZN2_CY6_FUNGAL_2"/>
    <property type="match status" value="1"/>
</dbReference>
<accession>A0A067NCV4</accession>
<dbReference type="AlphaFoldDB" id="A0A067NCV4"/>
<evidence type="ECO:0000256" key="3">
    <source>
        <dbReference type="ARBA" id="ARBA00023015"/>
    </source>
</evidence>
<feature type="domain" description="Zn(2)-C6 fungal-type" evidence="6">
    <location>
        <begin position="9"/>
        <end position="41"/>
    </location>
</feature>
<dbReference type="InterPro" id="IPR036864">
    <property type="entry name" value="Zn2-C6_fun-type_DNA-bd_sf"/>
</dbReference>
<keyword evidence="5" id="KW-0539">Nucleus</keyword>
<dbReference type="CDD" id="cd12148">
    <property type="entry name" value="fungal_TF_MHR"/>
    <property type="match status" value="1"/>
</dbReference>
<dbReference type="GO" id="GO:0006351">
    <property type="term" value="P:DNA-templated transcription"/>
    <property type="evidence" value="ECO:0007669"/>
    <property type="project" value="InterPro"/>
</dbReference>